<evidence type="ECO:0000256" key="4">
    <source>
        <dbReference type="ARBA" id="ARBA00022801"/>
    </source>
</evidence>
<dbReference type="EC" id="2.7.13.3" evidence="2"/>
<dbReference type="GeneID" id="95569286"/>
<proteinExistence type="predicted"/>
<dbReference type="PROSITE" id="PS50110">
    <property type="entry name" value="RESPONSE_REGULATORY"/>
    <property type="match status" value="1"/>
</dbReference>
<dbReference type="SUPFAM" id="SSF47384">
    <property type="entry name" value="Homodimeric domain of signal transducing histidine kinase"/>
    <property type="match status" value="1"/>
</dbReference>
<dbReference type="InterPro" id="IPR036097">
    <property type="entry name" value="HisK_dim/P_sf"/>
</dbReference>
<dbReference type="InterPro" id="IPR011006">
    <property type="entry name" value="CheY-like_superfamily"/>
</dbReference>
<feature type="domain" description="Response regulatory" evidence="8">
    <location>
        <begin position="451"/>
        <end position="565"/>
    </location>
</feature>
<gene>
    <name evidence="9" type="ORF">VISI1226_22470</name>
</gene>
<dbReference type="eggNOG" id="COG2205">
    <property type="taxonomic scope" value="Bacteria"/>
</dbReference>
<reference evidence="9 10" key="1">
    <citation type="journal article" date="2012" name="Int. J. Syst. Evol. Microbiol.">
        <title>Vibrio caribbeanicus sp. nov., isolated from the marine sponge Scleritoderma cyanea.</title>
        <authorList>
            <person name="Hoffmann M."/>
            <person name="Monday S.R."/>
            <person name="Allard M.W."/>
            <person name="Strain E.A."/>
            <person name="Whittaker P."/>
            <person name="Naum M."/>
            <person name="McCarthy P.J."/>
            <person name="Lopez J.V."/>
            <person name="Fischer M."/>
            <person name="Brown E.W."/>
        </authorList>
    </citation>
    <scope>NUCLEOTIDE SEQUENCE [LARGE SCALE GENOMIC DNA]</scope>
    <source>
        <strain evidence="10">DSMZ 21326</strain>
    </source>
</reference>
<dbReference type="InterPro" id="IPR005467">
    <property type="entry name" value="His_kinase_dom"/>
</dbReference>
<evidence type="ECO:0000256" key="6">
    <source>
        <dbReference type="PROSITE-ProRule" id="PRU00169"/>
    </source>
</evidence>
<dbReference type="RefSeq" id="WP_008076799.1">
    <property type="nucleotide sequence ID" value="NZ_AEVT01000059.1"/>
</dbReference>
<dbReference type="PROSITE" id="PS50109">
    <property type="entry name" value="HIS_KIN"/>
    <property type="match status" value="1"/>
</dbReference>
<evidence type="ECO:0000259" key="7">
    <source>
        <dbReference type="PROSITE" id="PS50109"/>
    </source>
</evidence>
<dbReference type="InterPro" id="IPR004358">
    <property type="entry name" value="Sig_transdc_His_kin-like_C"/>
</dbReference>
<evidence type="ECO:0000313" key="10">
    <source>
        <dbReference type="Proteomes" id="UP000006228"/>
    </source>
</evidence>
<keyword evidence="5" id="KW-0902">Two-component regulatory system</keyword>
<evidence type="ECO:0000256" key="5">
    <source>
        <dbReference type="ARBA" id="ARBA00023012"/>
    </source>
</evidence>
<dbReference type="PANTHER" id="PTHR45339:SF1">
    <property type="entry name" value="HYBRID SIGNAL TRANSDUCTION HISTIDINE KINASE J"/>
    <property type="match status" value="1"/>
</dbReference>
<evidence type="ECO:0000256" key="3">
    <source>
        <dbReference type="ARBA" id="ARBA00022553"/>
    </source>
</evidence>
<dbReference type="CDD" id="cd17546">
    <property type="entry name" value="REC_hyHK_CKI1_RcsC-like"/>
    <property type="match status" value="1"/>
</dbReference>
<dbReference type="Pfam" id="PF02518">
    <property type="entry name" value="HATPase_c"/>
    <property type="match status" value="1"/>
</dbReference>
<dbReference type="Gene3D" id="3.40.50.2300">
    <property type="match status" value="1"/>
</dbReference>
<accession>E8M6R4</accession>
<dbReference type="GO" id="GO:0000155">
    <property type="term" value="F:phosphorelay sensor kinase activity"/>
    <property type="evidence" value="ECO:0007669"/>
    <property type="project" value="InterPro"/>
</dbReference>
<dbReference type="FunFam" id="3.30.565.10:FF:000010">
    <property type="entry name" value="Sensor histidine kinase RcsC"/>
    <property type="match status" value="1"/>
</dbReference>
<dbReference type="SMART" id="SM00388">
    <property type="entry name" value="HisKA"/>
    <property type="match status" value="1"/>
</dbReference>
<feature type="modified residue" description="4-aspartylphosphate" evidence="6">
    <location>
        <position position="500"/>
    </location>
</feature>
<dbReference type="InterPro" id="IPR036890">
    <property type="entry name" value="HATPase_C_sf"/>
</dbReference>
<dbReference type="PANTHER" id="PTHR45339">
    <property type="entry name" value="HYBRID SIGNAL TRANSDUCTION HISTIDINE KINASE J"/>
    <property type="match status" value="1"/>
</dbReference>
<dbReference type="EMBL" id="AEVT01000059">
    <property type="protein sequence ID" value="EGA70382.1"/>
    <property type="molecule type" value="Genomic_DNA"/>
</dbReference>
<dbReference type="Gene3D" id="1.10.287.130">
    <property type="match status" value="1"/>
</dbReference>
<evidence type="ECO:0000313" key="9">
    <source>
        <dbReference type="EMBL" id="EGA70382.1"/>
    </source>
</evidence>
<evidence type="ECO:0000256" key="2">
    <source>
        <dbReference type="ARBA" id="ARBA00012438"/>
    </source>
</evidence>
<comment type="caution">
    <text evidence="9">The sequence shown here is derived from an EMBL/GenBank/DDBJ whole genome shotgun (WGS) entry which is preliminary data.</text>
</comment>
<dbReference type="OrthoDB" id="9810730at2"/>
<dbReference type="Pfam" id="PF00072">
    <property type="entry name" value="Response_reg"/>
    <property type="match status" value="1"/>
</dbReference>
<dbReference type="PRINTS" id="PR00344">
    <property type="entry name" value="BCTRLSENSOR"/>
</dbReference>
<evidence type="ECO:0000256" key="1">
    <source>
        <dbReference type="ARBA" id="ARBA00000085"/>
    </source>
</evidence>
<sequence length="566" mass="63498">MSQESALERKLAREIASRKAAEELLEKKSLELYQANEQLKLVLSQLQKQSSEDLNKLEFEQQINESLLHFGRAFLSRTLDDGLVSSLLERLRTSSALSQASLFLVPNFVSTIVATDFDVECERSIDHVKPYSVWQGNVLRLPLEVDYKTVGEISVTLVSEDIDRDFVVSQMTLVAELLCSAISRQLIVTSNQKARARAEESERSTKEFVAMINHELRTPLNGLLGSAELLADTSLDGEQSVLLNNLIHSGGLLRHIINDILDFSKMSAGMMELIPTRFDWRDIRDMLTGVFEPRANEKGIGFNLIELNPMPEAFIGDRERISQVLVNLVGNAIKFTHQGSVSIETDWQEGQVSFRVRDTGIGIDQESMAQLFDPFVQADRTAKRNYEGTGLGLAICKRLVEMMKGELTVVSSKGVGSEFRVKIPLTTAKASNADMEQVVQEAKNKVLDNLNILVVDDIRMNQVIINQMLKKFSITPDIAANGIEAIKAVTEADYDLVFMDCRMPEMDGFEATEYLREQRYTLPIIALTAGTTLEEREKCILCGMDDILTKPYTAQDLKLMLEKWTA</sequence>
<dbReference type="GO" id="GO:0016787">
    <property type="term" value="F:hydrolase activity"/>
    <property type="evidence" value="ECO:0007669"/>
    <property type="project" value="UniProtKB-KW"/>
</dbReference>
<dbReference type="InterPro" id="IPR001789">
    <property type="entry name" value="Sig_transdc_resp-reg_receiver"/>
</dbReference>
<dbReference type="Pfam" id="PF00512">
    <property type="entry name" value="HisKA"/>
    <property type="match status" value="1"/>
</dbReference>
<dbReference type="InterPro" id="IPR003594">
    <property type="entry name" value="HATPase_dom"/>
</dbReference>
<dbReference type="Proteomes" id="UP000006228">
    <property type="component" value="Unassembled WGS sequence"/>
</dbReference>
<organism evidence="9 10">
    <name type="scientific">Vibrio sinaloensis DSM 21326</name>
    <dbReference type="NCBI Taxonomy" id="945550"/>
    <lineage>
        <taxon>Bacteria</taxon>
        <taxon>Pseudomonadati</taxon>
        <taxon>Pseudomonadota</taxon>
        <taxon>Gammaproteobacteria</taxon>
        <taxon>Vibrionales</taxon>
        <taxon>Vibrionaceae</taxon>
        <taxon>Vibrio</taxon>
        <taxon>Vibrio oreintalis group</taxon>
    </lineage>
</organism>
<dbReference type="SUPFAM" id="SSF52172">
    <property type="entry name" value="CheY-like"/>
    <property type="match status" value="1"/>
</dbReference>
<comment type="catalytic activity">
    <reaction evidence="1">
        <text>ATP + protein L-histidine = ADP + protein N-phospho-L-histidine.</text>
        <dbReference type="EC" id="2.7.13.3"/>
    </reaction>
</comment>
<dbReference type="Gene3D" id="3.30.565.10">
    <property type="entry name" value="Histidine kinase-like ATPase, C-terminal domain"/>
    <property type="match status" value="1"/>
</dbReference>
<protein>
    <recommendedName>
        <fullName evidence="2">histidine kinase</fullName>
        <ecNumber evidence="2">2.7.13.3</ecNumber>
    </recommendedName>
</protein>
<dbReference type="SMART" id="SM00448">
    <property type="entry name" value="REC"/>
    <property type="match status" value="1"/>
</dbReference>
<dbReference type="SUPFAM" id="SSF55874">
    <property type="entry name" value="ATPase domain of HSP90 chaperone/DNA topoisomerase II/histidine kinase"/>
    <property type="match status" value="1"/>
</dbReference>
<evidence type="ECO:0000259" key="8">
    <source>
        <dbReference type="PROSITE" id="PS50110"/>
    </source>
</evidence>
<dbReference type="AlphaFoldDB" id="E8M6R4"/>
<dbReference type="CDD" id="cd16922">
    <property type="entry name" value="HATPase_EvgS-ArcB-TorS-like"/>
    <property type="match status" value="1"/>
</dbReference>
<dbReference type="InterPro" id="IPR003661">
    <property type="entry name" value="HisK_dim/P_dom"/>
</dbReference>
<keyword evidence="4" id="KW-0378">Hydrolase</keyword>
<dbReference type="CDD" id="cd00082">
    <property type="entry name" value="HisKA"/>
    <property type="match status" value="1"/>
</dbReference>
<name>E8M6R4_PHOS4</name>
<keyword evidence="3 6" id="KW-0597">Phosphoprotein</keyword>
<dbReference type="SMART" id="SM00387">
    <property type="entry name" value="HATPase_c"/>
    <property type="match status" value="1"/>
</dbReference>
<feature type="domain" description="Histidine kinase" evidence="7">
    <location>
        <begin position="211"/>
        <end position="427"/>
    </location>
</feature>